<evidence type="ECO:0000313" key="2">
    <source>
        <dbReference type="EMBL" id="GAG33358.1"/>
    </source>
</evidence>
<feature type="region of interest" description="Disordered" evidence="1">
    <location>
        <begin position="1"/>
        <end position="48"/>
    </location>
</feature>
<dbReference type="EMBL" id="BARS01049473">
    <property type="protein sequence ID" value="GAG33358.1"/>
    <property type="molecule type" value="Genomic_DNA"/>
</dbReference>
<reference evidence="2" key="1">
    <citation type="journal article" date="2014" name="Front. Microbiol.">
        <title>High frequency of phylogenetically diverse reductive dehalogenase-homologous genes in deep subseafloor sedimentary metagenomes.</title>
        <authorList>
            <person name="Kawai M."/>
            <person name="Futagami T."/>
            <person name="Toyoda A."/>
            <person name="Takaki Y."/>
            <person name="Nishi S."/>
            <person name="Hori S."/>
            <person name="Arai W."/>
            <person name="Tsubouchi T."/>
            <person name="Morono Y."/>
            <person name="Uchiyama I."/>
            <person name="Ito T."/>
            <person name="Fujiyama A."/>
            <person name="Inagaki F."/>
            <person name="Takami H."/>
        </authorList>
    </citation>
    <scope>NUCLEOTIDE SEQUENCE</scope>
    <source>
        <strain evidence="2">Expedition CK06-06</strain>
    </source>
</reference>
<evidence type="ECO:0000256" key="1">
    <source>
        <dbReference type="SAM" id="MobiDB-lite"/>
    </source>
</evidence>
<gene>
    <name evidence="2" type="ORF">S01H1_73999</name>
</gene>
<organism evidence="2">
    <name type="scientific">marine sediment metagenome</name>
    <dbReference type="NCBI Taxonomy" id="412755"/>
    <lineage>
        <taxon>unclassified sequences</taxon>
        <taxon>metagenomes</taxon>
        <taxon>ecological metagenomes</taxon>
    </lineage>
</organism>
<name>X0X9K8_9ZZZZ</name>
<dbReference type="AlphaFoldDB" id="X0X9K8"/>
<protein>
    <submittedName>
        <fullName evidence="2">Uncharacterized protein</fullName>
    </submittedName>
</protein>
<feature type="compositionally biased region" description="Polar residues" evidence="1">
    <location>
        <begin position="38"/>
        <end position="48"/>
    </location>
</feature>
<sequence length="48" mass="5019">MDDATAGWIESRNKSIKTGRPPGQAYGSPSAVEASLPQDEQTIVSGTI</sequence>
<comment type="caution">
    <text evidence="2">The sequence shown here is derived from an EMBL/GenBank/DDBJ whole genome shotgun (WGS) entry which is preliminary data.</text>
</comment>
<accession>X0X9K8</accession>
<proteinExistence type="predicted"/>